<protein>
    <submittedName>
        <fullName evidence="1">Uncharacterized protein</fullName>
    </submittedName>
</protein>
<name>X1R0Q0_9ZZZZ</name>
<dbReference type="AlphaFoldDB" id="X1R0Q0"/>
<proteinExistence type="predicted"/>
<evidence type="ECO:0000313" key="1">
    <source>
        <dbReference type="EMBL" id="GAI74377.1"/>
    </source>
</evidence>
<sequence length="216" mass="21979">MAEFPDLLINPNPNAPTLDASGNQVRGVNIFETTAERDALNITVRIPGALAVIKGSDELYQYTASTVDDTAWQDASNWLGIGAAGGSGVQNLNNLDGNITLVGAGGITITDDGSSTITVTGGGGGVTDIDGETGSITLTAGEGIELDVVTGTGEIQISSTGGSTEGIDLSFVVRDTAYASDFDHEGTVFNFGLTGALTFGVYRYDGTTWSAASNAA</sequence>
<organism evidence="1">
    <name type="scientific">marine sediment metagenome</name>
    <dbReference type="NCBI Taxonomy" id="412755"/>
    <lineage>
        <taxon>unclassified sequences</taxon>
        <taxon>metagenomes</taxon>
        <taxon>ecological metagenomes</taxon>
    </lineage>
</organism>
<comment type="caution">
    <text evidence="1">The sequence shown here is derived from an EMBL/GenBank/DDBJ whole genome shotgun (WGS) entry which is preliminary data.</text>
</comment>
<reference evidence="1" key="1">
    <citation type="journal article" date="2014" name="Front. Microbiol.">
        <title>High frequency of phylogenetically diverse reductive dehalogenase-homologous genes in deep subseafloor sedimentary metagenomes.</title>
        <authorList>
            <person name="Kawai M."/>
            <person name="Futagami T."/>
            <person name="Toyoda A."/>
            <person name="Takaki Y."/>
            <person name="Nishi S."/>
            <person name="Hori S."/>
            <person name="Arai W."/>
            <person name="Tsubouchi T."/>
            <person name="Morono Y."/>
            <person name="Uchiyama I."/>
            <person name="Ito T."/>
            <person name="Fujiyama A."/>
            <person name="Inagaki F."/>
            <person name="Takami H."/>
        </authorList>
    </citation>
    <scope>NUCLEOTIDE SEQUENCE</scope>
    <source>
        <strain evidence="1">Expedition CK06-06</strain>
    </source>
</reference>
<dbReference type="EMBL" id="BARW01008943">
    <property type="protein sequence ID" value="GAI74377.1"/>
    <property type="molecule type" value="Genomic_DNA"/>
</dbReference>
<accession>X1R0Q0</accession>
<gene>
    <name evidence="1" type="ORF">S12H4_18156</name>
</gene>
<feature type="non-terminal residue" evidence="1">
    <location>
        <position position="216"/>
    </location>
</feature>